<reference evidence="1" key="1">
    <citation type="journal article" date="2014" name="Front. Microbiol.">
        <title>High frequency of phylogenetically diverse reductive dehalogenase-homologous genes in deep subseafloor sedimentary metagenomes.</title>
        <authorList>
            <person name="Kawai M."/>
            <person name="Futagami T."/>
            <person name="Toyoda A."/>
            <person name="Takaki Y."/>
            <person name="Nishi S."/>
            <person name="Hori S."/>
            <person name="Arai W."/>
            <person name="Tsubouchi T."/>
            <person name="Morono Y."/>
            <person name="Uchiyama I."/>
            <person name="Ito T."/>
            <person name="Fujiyama A."/>
            <person name="Inagaki F."/>
            <person name="Takami H."/>
        </authorList>
    </citation>
    <scope>NUCLEOTIDE SEQUENCE</scope>
    <source>
        <strain evidence="1">Expedition CK06-06</strain>
    </source>
</reference>
<name>X1B1P2_9ZZZZ</name>
<feature type="non-terminal residue" evidence="1">
    <location>
        <position position="87"/>
    </location>
</feature>
<proteinExistence type="predicted"/>
<accession>X1B1P2</accession>
<dbReference type="Gene3D" id="3.40.1350.10">
    <property type="match status" value="1"/>
</dbReference>
<protein>
    <recommendedName>
        <fullName evidence="2">DUF91 domain-containing protein</fullName>
    </recommendedName>
</protein>
<evidence type="ECO:0008006" key="2">
    <source>
        <dbReference type="Google" id="ProtNLM"/>
    </source>
</evidence>
<dbReference type="EMBL" id="BART01013118">
    <property type="protein sequence ID" value="GAG88860.1"/>
    <property type="molecule type" value="Genomic_DNA"/>
</dbReference>
<dbReference type="AlphaFoldDB" id="X1B1P2"/>
<comment type="caution">
    <text evidence="1">The sequence shown here is derived from an EMBL/GenBank/DDBJ whole genome shotgun (WGS) entry which is preliminary data.</text>
</comment>
<organism evidence="1">
    <name type="scientific">marine sediment metagenome</name>
    <dbReference type="NCBI Taxonomy" id="412755"/>
    <lineage>
        <taxon>unclassified sequences</taxon>
        <taxon>metagenomes</taxon>
        <taxon>ecological metagenomes</taxon>
    </lineage>
</organism>
<gene>
    <name evidence="1" type="ORF">S01H4_27014</name>
</gene>
<dbReference type="GO" id="GO:0003676">
    <property type="term" value="F:nucleic acid binding"/>
    <property type="evidence" value="ECO:0007669"/>
    <property type="project" value="InterPro"/>
</dbReference>
<sequence length="87" mass="9894">MELLIIGRQVTTDFGGRIDLLAIDRQGDITIIELKRNKTPRDIVAQVLDYASWTQRLSCKDIDSIGNAYLKKDLSSAFVEFFYEAIP</sequence>
<evidence type="ECO:0000313" key="1">
    <source>
        <dbReference type="EMBL" id="GAG88860.1"/>
    </source>
</evidence>
<dbReference type="InterPro" id="IPR011856">
    <property type="entry name" value="tRNA_endonuc-like_dom_sf"/>
</dbReference>